<evidence type="ECO:0000313" key="2">
    <source>
        <dbReference type="Proteomes" id="UP000345637"/>
    </source>
</evidence>
<organism evidence="1 2">
    <name type="scientific">Raoultella planticola</name>
    <name type="common">Klebsiella planticola</name>
    <dbReference type="NCBI Taxonomy" id="575"/>
    <lineage>
        <taxon>Bacteria</taxon>
        <taxon>Pseudomonadati</taxon>
        <taxon>Pseudomonadota</taxon>
        <taxon>Gammaproteobacteria</taxon>
        <taxon>Enterobacterales</taxon>
        <taxon>Enterobacteriaceae</taxon>
        <taxon>Klebsiella/Raoultella group</taxon>
        <taxon>Raoultella</taxon>
    </lineage>
</organism>
<dbReference type="AlphaFoldDB" id="A0A485AD59"/>
<dbReference type="Proteomes" id="UP000345637">
    <property type="component" value="Unassembled WGS sequence"/>
</dbReference>
<reference evidence="1 2" key="1">
    <citation type="submission" date="2019-03" db="EMBL/GenBank/DDBJ databases">
        <authorList>
            <consortium name="Pathogen Informatics"/>
        </authorList>
    </citation>
    <scope>NUCLEOTIDE SEQUENCE [LARGE SCALE GENOMIC DNA]</scope>
    <source>
        <strain evidence="1 2">NCTC12998</strain>
    </source>
</reference>
<evidence type="ECO:0000313" key="1">
    <source>
        <dbReference type="EMBL" id="VFS57468.1"/>
    </source>
</evidence>
<gene>
    <name evidence="1" type="ORF">NCTC12998_00524</name>
</gene>
<accession>A0A485AD59</accession>
<dbReference type="EMBL" id="CAADJE010000009">
    <property type="protein sequence ID" value="VFS57468.1"/>
    <property type="molecule type" value="Genomic_DNA"/>
</dbReference>
<proteinExistence type="predicted"/>
<name>A0A485AD59_RAOPL</name>
<sequence>MTDFGGSKTPKMNVTTGKHRLKFSMPSIANLASGWTLQPLRVMRFALITSLSWMTR</sequence>
<protein>
    <submittedName>
        <fullName evidence="1">Uncharacterized protein</fullName>
    </submittedName>
</protein>